<dbReference type="Proteomes" id="UP000568106">
    <property type="component" value="Unassembled WGS sequence"/>
</dbReference>
<accession>A0A7W8ILE5</accession>
<proteinExistence type="predicted"/>
<name>A0A7W8ILE5_9BACT</name>
<gene>
    <name evidence="1" type="ORF">HDF09_003005</name>
</gene>
<evidence type="ECO:0000313" key="2">
    <source>
        <dbReference type="Proteomes" id="UP000568106"/>
    </source>
</evidence>
<protein>
    <submittedName>
        <fullName evidence="1">Uncharacterized protein</fullName>
    </submittedName>
</protein>
<organism evidence="1 2">
    <name type="scientific">Tunturiibacter empetritectus</name>
    <dbReference type="NCBI Taxonomy" id="3069691"/>
    <lineage>
        <taxon>Bacteria</taxon>
        <taxon>Pseudomonadati</taxon>
        <taxon>Acidobacteriota</taxon>
        <taxon>Terriglobia</taxon>
        <taxon>Terriglobales</taxon>
        <taxon>Acidobacteriaceae</taxon>
        <taxon>Tunturiibacter</taxon>
    </lineage>
</organism>
<dbReference type="AlphaFoldDB" id="A0A7W8ILE5"/>
<sequence length="71" mass="8419">MTASSPVVLSFYGCFWMGLGEKEVFRYGFWVVKTWWDMWLMWCFNPVFAEAEKYATFSNYFFVPAKNLCVG</sequence>
<dbReference type="EMBL" id="JACHDY010000004">
    <property type="protein sequence ID" value="MBB5318308.1"/>
    <property type="molecule type" value="Genomic_DNA"/>
</dbReference>
<evidence type="ECO:0000313" key="1">
    <source>
        <dbReference type="EMBL" id="MBB5318308.1"/>
    </source>
</evidence>
<keyword evidence="2" id="KW-1185">Reference proteome</keyword>
<reference evidence="1" key="1">
    <citation type="submission" date="2020-08" db="EMBL/GenBank/DDBJ databases">
        <title>Genomic Encyclopedia of Type Strains, Phase IV (KMG-V): Genome sequencing to study the core and pangenomes of soil and plant-associated prokaryotes.</title>
        <authorList>
            <person name="Whitman W."/>
        </authorList>
    </citation>
    <scope>NUCLEOTIDE SEQUENCE [LARGE SCALE GENOMIC DNA]</scope>
    <source>
        <strain evidence="1">M8UP27</strain>
    </source>
</reference>
<comment type="caution">
    <text evidence="1">The sequence shown here is derived from an EMBL/GenBank/DDBJ whole genome shotgun (WGS) entry which is preliminary data.</text>
</comment>